<evidence type="ECO:0000256" key="3">
    <source>
        <dbReference type="ARBA" id="ARBA00022840"/>
    </source>
</evidence>
<accession>A0A5C6ZYP3</accession>
<evidence type="ECO:0000256" key="1">
    <source>
        <dbReference type="ARBA" id="ARBA00022741"/>
    </source>
</evidence>
<keyword evidence="1" id="KW-0547">Nucleotide-binding</keyword>
<comment type="caution">
    <text evidence="5">The sequence shown here is derived from an EMBL/GenBank/DDBJ whole genome shotgun (WGS) entry which is preliminary data.</text>
</comment>
<evidence type="ECO:0000259" key="4">
    <source>
        <dbReference type="SMART" id="SM00796"/>
    </source>
</evidence>
<proteinExistence type="predicted"/>
<dbReference type="InterPro" id="IPR010016">
    <property type="entry name" value="PxpB"/>
</dbReference>
<dbReference type="SMART" id="SM00796">
    <property type="entry name" value="AHS1"/>
    <property type="match status" value="1"/>
</dbReference>
<keyword evidence="3" id="KW-0067">ATP-binding</keyword>
<dbReference type="NCBIfam" id="TIGR00370">
    <property type="entry name" value="5-oxoprolinase subunit PxpB"/>
    <property type="match status" value="1"/>
</dbReference>
<dbReference type="RefSeq" id="WP_146930805.1">
    <property type="nucleotide sequence ID" value="NZ_CBCSHZ010000004.1"/>
</dbReference>
<dbReference type="Gene3D" id="2.40.100.10">
    <property type="entry name" value="Cyclophilin-like"/>
    <property type="match status" value="1"/>
</dbReference>
<dbReference type="EMBL" id="VORY01000004">
    <property type="protein sequence ID" value="TXD94515.1"/>
    <property type="molecule type" value="Genomic_DNA"/>
</dbReference>
<dbReference type="InterPro" id="IPR029000">
    <property type="entry name" value="Cyclophilin-like_dom_sf"/>
</dbReference>
<organism evidence="5 6">
    <name type="scientific">Gillisia hiemivivida</name>
    <dbReference type="NCBI Taxonomy" id="291190"/>
    <lineage>
        <taxon>Bacteria</taxon>
        <taxon>Pseudomonadati</taxon>
        <taxon>Bacteroidota</taxon>
        <taxon>Flavobacteriia</taxon>
        <taxon>Flavobacteriales</taxon>
        <taxon>Flavobacteriaceae</taxon>
        <taxon>Gillisia</taxon>
    </lineage>
</organism>
<dbReference type="PANTHER" id="PTHR34698">
    <property type="entry name" value="5-OXOPROLINASE SUBUNIT B"/>
    <property type="match status" value="1"/>
</dbReference>
<gene>
    <name evidence="5" type="primary">pxpB</name>
    <name evidence="5" type="ORF">ES724_05755</name>
</gene>
<dbReference type="EC" id="3.5.2.9" evidence="5"/>
<dbReference type="SUPFAM" id="SSF50891">
    <property type="entry name" value="Cyclophilin-like"/>
    <property type="match status" value="1"/>
</dbReference>
<sequence>MKHKYPQIKPMGDRAILIEFQPEINEKSLNKLLSFKEIIEKELIEDKVEVINTYHSLLIVYVSTIENIYDKVFALKELVSKANIGKNINSQIFHIPVCYDEEFGLDLELISMENNLKIPDIIQLHTTPIYTVYFTGFLPGFLYLGGLDEKLQISRKSSPRMKVEKGAVGIGEKQTGIYPKTSPGGWQIIGNSPMTFFDKNRNPPCIISSGDKVKFYSVSKSQYFQISEEIKVNNFQLKREKYHG</sequence>
<protein>
    <submittedName>
        <fullName evidence="5">5-oxoprolinase subunit PxpB</fullName>
        <ecNumber evidence="5">3.5.2.9</ecNumber>
    </submittedName>
</protein>
<keyword evidence="2 5" id="KW-0378">Hydrolase</keyword>
<dbReference type="InterPro" id="IPR003833">
    <property type="entry name" value="CT_C_D"/>
</dbReference>
<dbReference type="Pfam" id="PF02682">
    <property type="entry name" value="CT_C_D"/>
    <property type="match status" value="1"/>
</dbReference>
<dbReference type="SUPFAM" id="SSF160467">
    <property type="entry name" value="PH0987 N-terminal domain-like"/>
    <property type="match status" value="1"/>
</dbReference>
<dbReference type="PANTHER" id="PTHR34698:SF2">
    <property type="entry name" value="5-OXOPROLINASE SUBUNIT B"/>
    <property type="match status" value="1"/>
</dbReference>
<dbReference type="AlphaFoldDB" id="A0A5C6ZYP3"/>
<keyword evidence="6" id="KW-1185">Reference proteome</keyword>
<feature type="domain" description="Carboxyltransferase" evidence="4">
    <location>
        <begin position="6"/>
        <end position="207"/>
    </location>
</feature>
<dbReference type="GO" id="GO:0017168">
    <property type="term" value="F:5-oxoprolinase (ATP-hydrolyzing) activity"/>
    <property type="evidence" value="ECO:0007669"/>
    <property type="project" value="UniProtKB-EC"/>
</dbReference>
<dbReference type="Proteomes" id="UP000321367">
    <property type="component" value="Unassembled WGS sequence"/>
</dbReference>
<dbReference type="GO" id="GO:0005524">
    <property type="term" value="F:ATP binding"/>
    <property type="evidence" value="ECO:0007669"/>
    <property type="project" value="UniProtKB-KW"/>
</dbReference>
<dbReference type="Gene3D" id="3.30.1360.40">
    <property type="match status" value="1"/>
</dbReference>
<evidence type="ECO:0000256" key="2">
    <source>
        <dbReference type="ARBA" id="ARBA00022801"/>
    </source>
</evidence>
<reference evidence="5 6" key="1">
    <citation type="submission" date="2019-08" db="EMBL/GenBank/DDBJ databases">
        <title>Genome sequence of Gillisia hiemivivida IC154 (type strain).</title>
        <authorList>
            <person name="Bowman J.P."/>
        </authorList>
    </citation>
    <scope>NUCLEOTIDE SEQUENCE [LARGE SCALE GENOMIC DNA]</scope>
    <source>
        <strain evidence="5 6">IC154</strain>
    </source>
</reference>
<evidence type="ECO:0000313" key="6">
    <source>
        <dbReference type="Proteomes" id="UP000321367"/>
    </source>
</evidence>
<name>A0A5C6ZYP3_9FLAO</name>
<dbReference type="OrthoDB" id="9778567at2"/>
<evidence type="ECO:0000313" key="5">
    <source>
        <dbReference type="EMBL" id="TXD94515.1"/>
    </source>
</evidence>